<dbReference type="Proteomes" id="UP001595805">
    <property type="component" value="Unassembled WGS sequence"/>
</dbReference>
<keyword evidence="3" id="KW-0418">Kinase</keyword>
<keyword evidence="3" id="KW-0808">Transferase</keyword>
<keyword evidence="1" id="KW-0812">Transmembrane</keyword>
<dbReference type="EC" id="2.7.13.3" evidence="3"/>
<feature type="transmembrane region" description="Helical" evidence="1">
    <location>
        <begin position="78"/>
        <end position="100"/>
    </location>
</feature>
<dbReference type="EMBL" id="JBHRZS010000007">
    <property type="protein sequence ID" value="MFC3881221.1"/>
    <property type="molecule type" value="Genomic_DNA"/>
</dbReference>
<keyword evidence="4" id="KW-1185">Reference proteome</keyword>
<dbReference type="Pfam" id="PF06580">
    <property type="entry name" value="His_kinase"/>
    <property type="match status" value="1"/>
</dbReference>
<dbReference type="InterPro" id="IPR036890">
    <property type="entry name" value="HATPase_C_sf"/>
</dbReference>
<evidence type="ECO:0000259" key="2">
    <source>
        <dbReference type="Pfam" id="PF06580"/>
    </source>
</evidence>
<feature type="transmembrane region" description="Helical" evidence="1">
    <location>
        <begin position="231"/>
        <end position="249"/>
    </location>
</feature>
<sequence length="469" mass="53891">MKNQLLNFRKIEWQLMTFVFLVIILVNVLGGNMSRMDYQSGFRYFAKVLIPAIFFGSFYLVHVAVYPNFRKTGKFWPFLTYCVLIFVFSMMATGLLSYGAGFSESIFQPFFLTTVALYLGYLVITFLMNQIFLPPRFPDFQLYNTIRLVLMFFFLLIFLISFRLAVSETSLIIFLMIIPASAVLVLYNYYFVYNNKKKGKLKRSRIFNWGLSILILLTFLIIAASSGAEEALLVGMAAVAFIQLLVFPLSNMAFDRYSLFEGQVNELNIQVNQGSANLSFLKSQINPHFLFNALNTLYGSALVENAEKTSDGIQKLGDMMRFMLHENLQDQISVKREIEYLQNYLNIQLLRFGKEPNLDLDIQIQEDFCEGQIAPMMLIPFIENAFKHGISTKSKSWIKINLRCMKGSIHLDVVNSVHPKKAMEDPKDESGVGLENVQKRLELLYPNKHKLTIVGNDSEHFVHFSLQIG</sequence>
<accession>A0ABV8AWA7</accession>
<comment type="caution">
    <text evidence="3">The sequence shown here is derived from an EMBL/GenBank/DDBJ whole genome shotgun (WGS) entry which is preliminary data.</text>
</comment>
<feature type="domain" description="Signal transduction histidine kinase internal region" evidence="2">
    <location>
        <begin position="276"/>
        <end position="354"/>
    </location>
</feature>
<name>A0ABV8AWA7_9BACT</name>
<protein>
    <submittedName>
        <fullName evidence="3">Sensor histidine kinase</fullName>
        <ecNumber evidence="3">2.7.13.3</ecNumber>
    </submittedName>
</protein>
<feature type="transmembrane region" description="Helical" evidence="1">
    <location>
        <begin position="172"/>
        <end position="194"/>
    </location>
</feature>
<proteinExistence type="predicted"/>
<feature type="transmembrane region" description="Helical" evidence="1">
    <location>
        <begin position="206"/>
        <end position="225"/>
    </location>
</feature>
<dbReference type="Gene3D" id="3.30.565.10">
    <property type="entry name" value="Histidine kinase-like ATPase, C-terminal domain"/>
    <property type="match status" value="1"/>
</dbReference>
<keyword evidence="1" id="KW-1133">Transmembrane helix</keyword>
<dbReference type="PANTHER" id="PTHR34220:SF7">
    <property type="entry name" value="SENSOR HISTIDINE KINASE YPDA"/>
    <property type="match status" value="1"/>
</dbReference>
<dbReference type="SUPFAM" id="SSF55874">
    <property type="entry name" value="ATPase domain of HSP90 chaperone/DNA topoisomerase II/histidine kinase"/>
    <property type="match status" value="1"/>
</dbReference>
<feature type="transmembrane region" description="Helical" evidence="1">
    <location>
        <begin position="106"/>
        <end position="127"/>
    </location>
</feature>
<keyword evidence="1" id="KW-0472">Membrane</keyword>
<gene>
    <name evidence="3" type="ORF">ACFOSV_13590</name>
</gene>
<evidence type="ECO:0000256" key="1">
    <source>
        <dbReference type="SAM" id="Phobius"/>
    </source>
</evidence>
<dbReference type="RefSeq" id="WP_377906563.1">
    <property type="nucleotide sequence ID" value="NZ_JBHRZS010000007.1"/>
</dbReference>
<feature type="transmembrane region" description="Helical" evidence="1">
    <location>
        <begin position="44"/>
        <end position="66"/>
    </location>
</feature>
<evidence type="ECO:0000313" key="4">
    <source>
        <dbReference type="Proteomes" id="UP001595805"/>
    </source>
</evidence>
<feature type="transmembrane region" description="Helical" evidence="1">
    <location>
        <begin position="148"/>
        <end position="166"/>
    </location>
</feature>
<dbReference type="GO" id="GO:0004673">
    <property type="term" value="F:protein histidine kinase activity"/>
    <property type="evidence" value="ECO:0007669"/>
    <property type="project" value="UniProtKB-EC"/>
</dbReference>
<organism evidence="3 4">
    <name type="scientific">Algoriphagus namhaensis</name>
    <dbReference type="NCBI Taxonomy" id="915353"/>
    <lineage>
        <taxon>Bacteria</taxon>
        <taxon>Pseudomonadati</taxon>
        <taxon>Bacteroidota</taxon>
        <taxon>Cytophagia</taxon>
        <taxon>Cytophagales</taxon>
        <taxon>Cyclobacteriaceae</taxon>
        <taxon>Algoriphagus</taxon>
    </lineage>
</organism>
<feature type="transmembrane region" description="Helical" evidence="1">
    <location>
        <begin position="12"/>
        <end position="32"/>
    </location>
</feature>
<dbReference type="InterPro" id="IPR050640">
    <property type="entry name" value="Bact_2-comp_sensor_kinase"/>
</dbReference>
<dbReference type="PANTHER" id="PTHR34220">
    <property type="entry name" value="SENSOR HISTIDINE KINASE YPDA"/>
    <property type="match status" value="1"/>
</dbReference>
<evidence type="ECO:0000313" key="3">
    <source>
        <dbReference type="EMBL" id="MFC3881221.1"/>
    </source>
</evidence>
<reference evidence="4" key="1">
    <citation type="journal article" date="2019" name="Int. J. Syst. Evol. Microbiol.">
        <title>The Global Catalogue of Microorganisms (GCM) 10K type strain sequencing project: providing services to taxonomists for standard genome sequencing and annotation.</title>
        <authorList>
            <consortium name="The Broad Institute Genomics Platform"/>
            <consortium name="The Broad Institute Genome Sequencing Center for Infectious Disease"/>
            <person name="Wu L."/>
            <person name="Ma J."/>
        </authorList>
    </citation>
    <scope>NUCLEOTIDE SEQUENCE [LARGE SCALE GENOMIC DNA]</scope>
    <source>
        <strain evidence="4">CCUG 60523</strain>
    </source>
</reference>
<dbReference type="InterPro" id="IPR010559">
    <property type="entry name" value="Sig_transdc_His_kin_internal"/>
</dbReference>